<dbReference type="EMBL" id="JOJR01000092">
    <property type="protein sequence ID" value="RCN45794.1"/>
    <property type="molecule type" value="Genomic_DNA"/>
</dbReference>
<dbReference type="Proteomes" id="UP000252519">
    <property type="component" value="Unassembled WGS sequence"/>
</dbReference>
<dbReference type="PANTHER" id="PTHR45786:SF74">
    <property type="entry name" value="ATP-DEPENDENT DNA HELICASE"/>
    <property type="match status" value="1"/>
</dbReference>
<gene>
    <name evidence="2" type="ORF">ANCCAN_08183</name>
</gene>
<comment type="caution">
    <text evidence="2">The sequence shown here is derived from an EMBL/GenBank/DDBJ whole genome shotgun (WGS) entry which is preliminary data.</text>
</comment>
<reference evidence="2 3" key="1">
    <citation type="submission" date="2014-10" db="EMBL/GenBank/DDBJ databases">
        <title>Draft genome of the hookworm Ancylostoma caninum.</title>
        <authorList>
            <person name="Mitreva M."/>
        </authorList>
    </citation>
    <scope>NUCLEOTIDE SEQUENCE [LARGE SCALE GENOMIC DNA]</scope>
    <source>
        <strain evidence="2 3">Baltimore</strain>
    </source>
</reference>
<name>A0A368GN86_ANCCA</name>
<evidence type="ECO:0000313" key="3">
    <source>
        <dbReference type="Proteomes" id="UP000252519"/>
    </source>
</evidence>
<dbReference type="OrthoDB" id="5873941at2759"/>
<sequence>MRINNKKITFAQYYRYMTAIRKSSALIEKEDSGRDFNCFTNYIFKGSPRHCQQGYQDSMALMRRFGKPDLFITFTCNPNWDEITRNLHTSNKVLDEPDLVDRVFHLKLKELLDDLKKKEYLGRILAYAYVIEFQKRGFPHAHILLILDN</sequence>
<dbReference type="PANTHER" id="PTHR45786">
    <property type="entry name" value="DNA BINDING PROTEIN-LIKE"/>
    <property type="match status" value="1"/>
</dbReference>
<organism evidence="2 3">
    <name type="scientific">Ancylostoma caninum</name>
    <name type="common">Dog hookworm</name>
    <dbReference type="NCBI Taxonomy" id="29170"/>
    <lineage>
        <taxon>Eukaryota</taxon>
        <taxon>Metazoa</taxon>
        <taxon>Ecdysozoa</taxon>
        <taxon>Nematoda</taxon>
        <taxon>Chromadorea</taxon>
        <taxon>Rhabditida</taxon>
        <taxon>Rhabditina</taxon>
        <taxon>Rhabditomorpha</taxon>
        <taxon>Strongyloidea</taxon>
        <taxon>Ancylostomatidae</taxon>
        <taxon>Ancylostomatinae</taxon>
        <taxon>Ancylostoma</taxon>
    </lineage>
</organism>
<dbReference type="Pfam" id="PF14214">
    <property type="entry name" value="Helitron_like_N"/>
    <property type="match status" value="1"/>
</dbReference>
<proteinExistence type="predicted"/>
<dbReference type="STRING" id="29170.A0A368GN86"/>
<dbReference type="AlphaFoldDB" id="A0A368GN86"/>
<evidence type="ECO:0000313" key="2">
    <source>
        <dbReference type="EMBL" id="RCN45794.1"/>
    </source>
</evidence>
<evidence type="ECO:0000259" key="1">
    <source>
        <dbReference type="Pfam" id="PF14214"/>
    </source>
</evidence>
<dbReference type="InterPro" id="IPR025476">
    <property type="entry name" value="Helitron_helicase-like"/>
</dbReference>
<protein>
    <recommendedName>
        <fullName evidence="1">Helitron helicase-like domain-containing protein</fullName>
    </recommendedName>
</protein>
<feature type="domain" description="Helitron helicase-like" evidence="1">
    <location>
        <begin position="37"/>
        <end position="145"/>
    </location>
</feature>
<keyword evidence="3" id="KW-1185">Reference proteome</keyword>
<accession>A0A368GN86</accession>